<evidence type="ECO:0000259" key="4">
    <source>
        <dbReference type="PROSITE" id="PS51084"/>
    </source>
</evidence>
<proteinExistence type="predicted"/>
<dbReference type="PROSITE" id="PS00892">
    <property type="entry name" value="HIT_1"/>
    <property type="match status" value="1"/>
</dbReference>
<name>A0A1Y3XSB2_9ACTN</name>
<dbReference type="PRINTS" id="PR00332">
    <property type="entry name" value="HISTRIAD"/>
</dbReference>
<dbReference type="CDD" id="cd01276">
    <property type="entry name" value="PKCI_related"/>
    <property type="match status" value="1"/>
</dbReference>
<dbReference type="OrthoDB" id="9784774at2"/>
<reference evidence="6" key="1">
    <citation type="submission" date="2017-04" db="EMBL/GenBank/DDBJ databases">
        <title>Function of individual gut microbiota members based on whole genome sequencing of pure cultures obtained from chicken caecum.</title>
        <authorList>
            <person name="Medvecky M."/>
            <person name="Cejkova D."/>
            <person name="Polansky O."/>
            <person name="Karasova D."/>
            <person name="Kubasova T."/>
            <person name="Cizek A."/>
            <person name="Rychlik I."/>
        </authorList>
    </citation>
    <scope>NUCLEOTIDE SEQUENCE [LARGE SCALE GENOMIC DNA]</scope>
    <source>
        <strain evidence="6">An5</strain>
    </source>
</reference>
<evidence type="ECO:0000313" key="5">
    <source>
        <dbReference type="EMBL" id="OUN88413.1"/>
    </source>
</evidence>
<dbReference type="InterPro" id="IPR001310">
    <property type="entry name" value="Histidine_triad_HIT"/>
</dbReference>
<dbReference type="EMBL" id="NFIE01000013">
    <property type="protein sequence ID" value="OUN88413.1"/>
    <property type="molecule type" value="Genomic_DNA"/>
</dbReference>
<feature type="short sequence motif" description="Histidine triad motif" evidence="2 3">
    <location>
        <begin position="95"/>
        <end position="99"/>
    </location>
</feature>
<organism evidence="5 6">
    <name type="scientific">[Collinsella] massiliensis</name>
    <dbReference type="NCBI Taxonomy" id="1232426"/>
    <lineage>
        <taxon>Bacteria</taxon>
        <taxon>Bacillati</taxon>
        <taxon>Actinomycetota</taxon>
        <taxon>Coriobacteriia</taxon>
        <taxon>Coriobacteriales</taxon>
        <taxon>Coriobacteriaceae</taxon>
        <taxon>Enorma</taxon>
    </lineage>
</organism>
<evidence type="ECO:0000313" key="6">
    <source>
        <dbReference type="Proteomes" id="UP000195781"/>
    </source>
</evidence>
<dbReference type="AlphaFoldDB" id="A0A1Y3XSB2"/>
<dbReference type="Pfam" id="PF01230">
    <property type="entry name" value="HIT"/>
    <property type="match status" value="1"/>
</dbReference>
<dbReference type="RefSeq" id="WP_094335637.1">
    <property type="nucleotide sequence ID" value="NZ_NFIE01000013.1"/>
</dbReference>
<dbReference type="InterPro" id="IPR036265">
    <property type="entry name" value="HIT-like_sf"/>
</dbReference>
<gene>
    <name evidence="5" type="ORF">B5G02_06440</name>
</gene>
<dbReference type="InterPro" id="IPR011146">
    <property type="entry name" value="HIT-like"/>
</dbReference>
<dbReference type="Gene3D" id="3.30.428.10">
    <property type="entry name" value="HIT-like"/>
    <property type="match status" value="1"/>
</dbReference>
<dbReference type="Proteomes" id="UP000195781">
    <property type="component" value="Unassembled WGS sequence"/>
</dbReference>
<protein>
    <submittedName>
        <fullName evidence="5">Histidine triad nucleotide-binding protein</fullName>
    </submittedName>
</protein>
<keyword evidence="6" id="KW-1185">Reference proteome</keyword>
<accession>A0A1Y3XSB2</accession>
<feature type="active site" description="Tele-AMP-histidine intermediate" evidence="1">
    <location>
        <position position="97"/>
    </location>
</feature>
<sequence>MDDCIFCKIAAHEIPSTVVYEDDLVIAFDDLEPQAPVHTLVIPKEHYQDITDGVPAETLAAMAHAVDEVAKAKGLGSGFRVISNKGADAGQTVMHFHMHVLGGKPLGEGLV</sequence>
<feature type="domain" description="HIT" evidence="4">
    <location>
        <begin position="5"/>
        <end position="111"/>
    </location>
</feature>
<evidence type="ECO:0000256" key="3">
    <source>
        <dbReference type="PROSITE-ProRule" id="PRU00464"/>
    </source>
</evidence>
<comment type="caution">
    <text evidence="5">The sequence shown here is derived from an EMBL/GenBank/DDBJ whole genome shotgun (WGS) entry which is preliminary data.</text>
</comment>
<dbReference type="GO" id="GO:0003824">
    <property type="term" value="F:catalytic activity"/>
    <property type="evidence" value="ECO:0007669"/>
    <property type="project" value="InterPro"/>
</dbReference>
<evidence type="ECO:0000256" key="1">
    <source>
        <dbReference type="PIRSR" id="PIRSR601310-1"/>
    </source>
</evidence>
<dbReference type="PROSITE" id="PS51084">
    <property type="entry name" value="HIT_2"/>
    <property type="match status" value="1"/>
</dbReference>
<dbReference type="PANTHER" id="PTHR23089">
    <property type="entry name" value="HISTIDINE TRIAD HIT PROTEIN"/>
    <property type="match status" value="1"/>
</dbReference>
<dbReference type="InterPro" id="IPR019808">
    <property type="entry name" value="Histidine_triad_CS"/>
</dbReference>
<dbReference type="SUPFAM" id="SSF54197">
    <property type="entry name" value="HIT-like"/>
    <property type="match status" value="1"/>
</dbReference>
<evidence type="ECO:0000256" key="2">
    <source>
        <dbReference type="PIRSR" id="PIRSR601310-3"/>
    </source>
</evidence>